<dbReference type="Proteomes" id="UP000004318">
    <property type="component" value="Unassembled WGS sequence"/>
</dbReference>
<comment type="caution">
    <text evidence="13">The sequence shown here is derived from an EMBL/GenBank/DDBJ whole genome shotgun (WGS) entry which is preliminary data.</text>
</comment>
<evidence type="ECO:0000256" key="6">
    <source>
        <dbReference type="ARBA" id="ARBA00022694"/>
    </source>
</evidence>
<dbReference type="EMBL" id="AAMO01000005">
    <property type="protein sequence ID" value="EAQ02973.1"/>
    <property type="molecule type" value="Genomic_DNA"/>
</dbReference>
<evidence type="ECO:0000256" key="5">
    <source>
        <dbReference type="ARBA" id="ARBA00022630"/>
    </source>
</evidence>
<dbReference type="PROSITE" id="PS01280">
    <property type="entry name" value="GIDA_1"/>
    <property type="match status" value="1"/>
</dbReference>
<accession>A3TXT9</accession>
<dbReference type="GO" id="GO:0050660">
    <property type="term" value="F:flavin adenine dinucleotide binding"/>
    <property type="evidence" value="ECO:0007669"/>
    <property type="project" value="UniProtKB-UniRule"/>
</dbReference>
<sequence length="596" mass="64824">MGARTALVTLRKDGIGVMSCNPAIGGLGKGHLVREIDAMDGVMGRIADRAGIQFRLLNRRKGPAVQGPRAQSDRKIYRTAMLAELEGTPNLTILEDEVTDFVMNGGQVSGVALNGADTLTAGATVLTTGTFLRGVIHIGDVSRPGGRMGDRPSVRLAERIDDFGLPLGRLKTGTPPRLDGRTINWDVLEEQPGDDTPVLFSFLSSKVMAPQVSCGITHTNEETHEIIRANLNRSAMYGGHIDGVGPRYCPSIEDKVVRFAEKTSHQIFLEPEGADDPTVYPNGISTSLPQDVQEDYVHSIRGLEQTEIVQPGYAIEYDYVDPRVLDLRLQLKSVPGLFLAGQINGTTGYEEAAAQGLVAGLNAAASSLGSDAVQFSRSDSYIGVMIDDLTTRGVTEPYRMFTSRAEFRLSLRADNADQRLTPKGLEVGCIGDERSRRFSDKMERLEAGRALMESTSYSPKEALSVGIKLSQDGNRRSAYQLLSLQDVSFDQLEALDPRLCSVDQGIQDQLAKDALYASYILRQEKDVEAIRRDEAHAIPEDFGYGDLDGLSSELRSKLSAARPANLAQAAKVEGMTPAALTLLLARLRRDERKKSA</sequence>
<feature type="binding site" evidence="11">
    <location>
        <position position="153"/>
    </location>
    <ligand>
        <name>FAD</name>
        <dbReference type="ChEBI" id="CHEBI:57692"/>
    </ligand>
</feature>
<comment type="subunit">
    <text evidence="9 11">Homodimer. Heterotetramer of two MnmE and two MnmG subunits.</text>
</comment>
<dbReference type="eggNOG" id="COG0445">
    <property type="taxonomic scope" value="Bacteria"/>
</dbReference>
<organism evidence="13 14">
    <name type="scientific">Pseudooceanicola batsensis (strain ATCC BAA-863 / DSM 15984 / KCTC 12145 / HTCC2597)</name>
    <name type="common">Oceanicola batsensis</name>
    <dbReference type="NCBI Taxonomy" id="252305"/>
    <lineage>
        <taxon>Bacteria</taxon>
        <taxon>Pseudomonadati</taxon>
        <taxon>Pseudomonadota</taxon>
        <taxon>Alphaproteobacteria</taxon>
        <taxon>Rhodobacterales</taxon>
        <taxon>Paracoccaceae</taxon>
        <taxon>Pseudooceanicola</taxon>
    </lineage>
</organism>
<feature type="binding site" evidence="11">
    <location>
        <position position="342"/>
    </location>
    <ligand>
        <name>FAD</name>
        <dbReference type="ChEBI" id="CHEBI:57692"/>
    </ligand>
</feature>
<dbReference type="HOGENOM" id="CLU_007831_2_2_5"/>
<dbReference type="Pfam" id="PF21680">
    <property type="entry name" value="GIDA_C_1st"/>
    <property type="match status" value="1"/>
</dbReference>
<keyword evidence="6 11" id="KW-0819">tRNA processing</keyword>
<proteinExistence type="inferred from homology"/>
<dbReference type="FunFam" id="3.50.50.60:FF:000002">
    <property type="entry name" value="tRNA uridine 5-carboxymethylaminomethyl modification enzyme MnmG"/>
    <property type="match status" value="1"/>
</dbReference>
<comment type="cofactor">
    <cofactor evidence="1 11">
        <name>FAD</name>
        <dbReference type="ChEBI" id="CHEBI:57692"/>
    </cofactor>
</comment>
<dbReference type="PANTHER" id="PTHR11806">
    <property type="entry name" value="GLUCOSE INHIBITED DIVISION PROTEIN A"/>
    <property type="match status" value="1"/>
</dbReference>
<feature type="binding site" evidence="11">
    <location>
        <begin position="245"/>
        <end position="259"/>
    </location>
    <ligand>
        <name>NAD(+)</name>
        <dbReference type="ChEBI" id="CHEBI:57540"/>
    </ligand>
</feature>
<evidence type="ECO:0000313" key="14">
    <source>
        <dbReference type="Proteomes" id="UP000004318"/>
    </source>
</evidence>
<dbReference type="AlphaFoldDB" id="A3TXT9"/>
<reference evidence="13 14" key="1">
    <citation type="journal article" date="2010" name="J. Bacteriol.">
        <title>Genome sequences of Oceanicola granulosus HTCC2516(T) and Oceanicola batsensis HTCC2597(TDelta).</title>
        <authorList>
            <person name="Thrash J.C."/>
            <person name="Cho J.C."/>
            <person name="Vergin K.L."/>
            <person name="Giovannoni S.J."/>
        </authorList>
    </citation>
    <scope>NUCLEOTIDE SEQUENCE [LARGE SCALE GENOMIC DNA]</scope>
    <source>
        <strain evidence="14">ATCC BAA-863 / DSM 15984 / KCTC 12145 / HTCC2597</strain>
    </source>
</reference>
<comment type="similarity">
    <text evidence="3 11">Belongs to the MnmG family.</text>
</comment>
<dbReference type="SUPFAM" id="SSF51905">
    <property type="entry name" value="FAD/NAD(P)-binding domain"/>
    <property type="match status" value="2"/>
</dbReference>
<dbReference type="InterPro" id="IPR044920">
    <property type="entry name" value="MnmG_C_subdom_sf"/>
</dbReference>
<evidence type="ECO:0000313" key="13">
    <source>
        <dbReference type="EMBL" id="EAQ02973.1"/>
    </source>
</evidence>
<evidence type="ECO:0000256" key="11">
    <source>
        <dbReference type="HAMAP-Rule" id="MF_00129"/>
    </source>
</evidence>
<evidence type="ECO:0000256" key="1">
    <source>
        <dbReference type="ARBA" id="ARBA00001974"/>
    </source>
</evidence>
<keyword evidence="7 11" id="KW-0274">FAD</keyword>
<dbReference type="PROSITE" id="PS01281">
    <property type="entry name" value="GIDA_2"/>
    <property type="match status" value="1"/>
</dbReference>
<evidence type="ECO:0000256" key="8">
    <source>
        <dbReference type="ARBA" id="ARBA00023027"/>
    </source>
</evidence>
<name>A3TXT9_PSEBH</name>
<dbReference type="InterPro" id="IPR040131">
    <property type="entry name" value="MnmG_N"/>
</dbReference>
<dbReference type="HAMAP" id="MF_00129">
    <property type="entry name" value="MnmG_GidA"/>
    <property type="match status" value="1"/>
</dbReference>
<dbReference type="STRING" id="252305.OB2597_12553"/>
<evidence type="ECO:0000256" key="9">
    <source>
        <dbReference type="ARBA" id="ARBA00025948"/>
    </source>
</evidence>
<comment type="subcellular location">
    <subcellularLocation>
        <location evidence="11">Cytoplasm</location>
    </subcellularLocation>
</comment>
<dbReference type="Pfam" id="PF01134">
    <property type="entry name" value="GIDA"/>
    <property type="match status" value="1"/>
</dbReference>
<dbReference type="InterPro" id="IPR020595">
    <property type="entry name" value="MnmG-rel_CS"/>
</dbReference>
<keyword evidence="5 11" id="KW-0285">Flavoprotein</keyword>
<dbReference type="InterPro" id="IPR002218">
    <property type="entry name" value="MnmG-rel"/>
</dbReference>
<evidence type="ECO:0000256" key="3">
    <source>
        <dbReference type="ARBA" id="ARBA00007653"/>
    </source>
</evidence>
<evidence type="ECO:0000256" key="4">
    <source>
        <dbReference type="ARBA" id="ARBA00020461"/>
    </source>
</evidence>
<evidence type="ECO:0000256" key="10">
    <source>
        <dbReference type="ARBA" id="ARBA00031800"/>
    </source>
</evidence>
<comment type="caution">
    <text evidence="11">Lacks conserved residue(s) required for the propagation of feature annotation.</text>
</comment>
<evidence type="ECO:0000256" key="7">
    <source>
        <dbReference type="ARBA" id="ARBA00022827"/>
    </source>
</evidence>
<feature type="domain" description="tRNA uridine 5-carboxymethylaminomethyl modification enzyme C-terminal subdomain" evidence="12">
    <location>
        <begin position="514"/>
        <end position="585"/>
    </location>
</feature>
<dbReference type="InterPro" id="IPR036188">
    <property type="entry name" value="FAD/NAD-bd_sf"/>
</dbReference>
<dbReference type="PANTHER" id="PTHR11806:SF0">
    <property type="entry name" value="PROTEIN MTO1 HOMOLOG, MITOCHONDRIAL"/>
    <property type="match status" value="1"/>
</dbReference>
<dbReference type="SMART" id="SM01228">
    <property type="entry name" value="GIDA_assoc_3"/>
    <property type="match status" value="1"/>
</dbReference>
<evidence type="ECO:0000256" key="2">
    <source>
        <dbReference type="ARBA" id="ARBA00003717"/>
    </source>
</evidence>
<dbReference type="GO" id="GO:0005829">
    <property type="term" value="C:cytosol"/>
    <property type="evidence" value="ECO:0007669"/>
    <property type="project" value="TreeGrafter"/>
</dbReference>
<dbReference type="Pfam" id="PF13932">
    <property type="entry name" value="SAM_GIDA_C"/>
    <property type="match status" value="1"/>
</dbReference>
<protein>
    <recommendedName>
        <fullName evidence="4 11">tRNA uridine 5-carboxymethylaminomethyl modification enzyme MnmG</fullName>
    </recommendedName>
    <alternativeName>
        <fullName evidence="10 11">Glucose-inhibited division protein A</fullName>
    </alternativeName>
</protein>
<dbReference type="NCBIfam" id="TIGR00136">
    <property type="entry name" value="mnmG_gidA"/>
    <property type="match status" value="1"/>
</dbReference>
<dbReference type="Gene3D" id="3.50.50.60">
    <property type="entry name" value="FAD/NAD(P)-binding domain"/>
    <property type="match status" value="2"/>
</dbReference>
<dbReference type="GO" id="GO:0030488">
    <property type="term" value="P:tRNA methylation"/>
    <property type="evidence" value="ECO:0007669"/>
    <property type="project" value="TreeGrafter"/>
</dbReference>
<gene>
    <name evidence="11" type="primary">mnmG</name>
    <name evidence="11" type="synonym">gidA</name>
    <name evidence="13" type="ORF">OB2597_12553</name>
</gene>
<dbReference type="InterPro" id="IPR004416">
    <property type="entry name" value="MnmG"/>
</dbReference>
<dbReference type="GO" id="GO:0002098">
    <property type="term" value="P:tRNA wobble uridine modification"/>
    <property type="evidence" value="ECO:0007669"/>
    <property type="project" value="InterPro"/>
</dbReference>
<dbReference type="InterPro" id="IPR049312">
    <property type="entry name" value="GIDA_C_N"/>
</dbReference>
<evidence type="ECO:0000259" key="12">
    <source>
        <dbReference type="SMART" id="SM01228"/>
    </source>
</evidence>
<comment type="function">
    <text evidence="2 11">NAD-binding protein involved in the addition of a carboxymethylaminomethyl (cmnm) group at the wobble position (U34) of certain tRNAs, forming tRNA-cmnm(5)s(2)U34.</text>
</comment>
<feature type="binding site" evidence="11">
    <location>
        <position position="98"/>
    </location>
    <ligand>
        <name>FAD</name>
        <dbReference type="ChEBI" id="CHEBI:57692"/>
    </ligand>
</feature>
<keyword evidence="11" id="KW-0963">Cytoplasm</keyword>
<dbReference type="InterPro" id="IPR026904">
    <property type="entry name" value="MnmG_C"/>
</dbReference>
<keyword evidence="14" id="KW-1185">Reference proteome</keyword>
<dbReference type="InterPro" id="IPR047001">
    <property type="entry name" value="MnmG_C_subdom"/>
</dbReference>
<dbReference type="Gene3D" id="1.10.150.570">
    <property type="entry name" value="GidA associated domain, C-terminal subdomain"/>
    <property type="match status" value="1"/>
</dbReference>
<keyword evidence="8 11" id="KW-0520">NAD</keyword>